<dbReference type="OrthoDB" id="8954273at2759"/>
<organism evidence="2 3">
    <name type="scientific">Anabas testudineus</name>
    <name type="common">Climbing perch</name>
    <name type="synonym">Anthias testudineus</name>
    <dbReference type="NCBI Taxonomy" id="64144"/>
    <lineage>
        <taxon>Eukaryota</taxon>
        <taxon>Metazoa</taxon>
        <taxon>Chordata</taxon>
        <taxon>Craniata</taxon>
        <taxon>Vertebrata</taxon>
        <taxon>Euteleostomi</taxon>
        <taxon>Actinopterygii</taxon>
        <taxon>Neopterygii</taxon>
        <taxon>Teleostei</taxon>
        <taxon>Neoteleostei</taxon>
        <taxon>Acanthomorphata</taxon>
        <taxon>Anabantaria</taxon>
        <taxon>Anabantiformes</taxon>
        <taxon>Anabantoidei</taxon>
        <taxon>Anabantidae</taxon>
        <taxon>Anabas</taxon>
    </lineage>
</organism>
<accession>A0A7N6AP62</accession>
<dbReference type="InParanoid" id="A0A7N6AP62"/>
<reference evidence="2" key="1">
    <citation type="submission" date="2021-04" db="EMBL/GenBank/DDBJ databases">
        <authorList>
            <consortium name="Wellcome Sanger Institute Data Sharing"/>
        </authorList>
    </citation>
    <scope>NUCLEOTIDE SEQUENCE [LARGE SCALE GENOMIC DNA]</scope>
</reference>
<evidence type="ECO:0000313" key="3">
    <source>
        <dbReference type="Proteomes" id="UP000265040"/>
    </source>
</evidence>
<keyword evidence="3" id="KW-1185">Reference proteome</keyword>
<name>A0A7N6AP62_ANATE</name>
<evidence type="ECO:0000313" key="2">
    <source>
        <dbReference type="Ensembl" id="ENSATEP00000051355.1"/>
    </source>
</evidence>
<dbReference type="Proteomes" id="UP000265040">
    <property type="component" value="Chromosome 14"/>
</dbReference>
<evidence type="ECO:0000256" key="1">
    <source>
        <dbReference type="SAM" id="MobiDB-lite"/>
    </source>
</evidence>
<feature type="region of interest" description="Disordered" evidence="1">
    <location>
        <begin position="58"/>
        <end position="89"/>
    </location>
</feature>
<feature type="region of interest" description="Disordered" evidence="1">
    <location>
        <begin position="1"/>
        <end position="26"/>
    </location>
</feature>
<reference evidence="2" key="2">
    <citation type="submission" date="2025-08" db="UniProtKB">
        <authorList>
            <consortium name="Ensembl"/>
        </authorList>
    </citation>
    <scope>IDENTIFICATION</scope>
</reference>
<feature type="compositionally biased region" description="Basic and acidic residues" evidence="1">
    <location>
        <begin position="15"/>
        <end position="26"/>
    </location>
</feature>
<sequence length="89" mass="9557">MHGYQQSRSGDQDELERPQTDVGDGKKVVIADTVAARLLGVAREAGFLITPHALGCNHQDQDAENEQDRKPDASNACGVSVHATDDSIE</sequence>
<reference evidence="2" key="3">
    <citation type="submission" date="2025-09" db="UniProtKB">
        <authorList>
            <consortium name="Ensembl"/>
        </authorList>
    </citation>
    <scope>IDENTIFICATION</scope>
</reference>
<dbReference type="GeneTree" id="ENSGT01030000235048"/>
<dbReference type="Ensembl" id="ENSATET00000057029.1">
    <property type="protein sequence ID" value="ENSATEP00000051355.1"/>
    <property type="gene ID" value="ENSATEG00000025360.1"/>
</dbReference>
<protein>
    <submittedName>
        <fullName evidence="2">Uncharacterized protein</fullName>
    </submittedName>
</protein>
<dbReference type="AlphaFoldDB" id="A0A7N6AP62"/>
<proteinExistence type="predicted"/>